<dbReference type="PANTHER" id="PTHR37313:SF2">
    <property type="entry name" value="UPF0749 PROTEIN YLXX"/>
    <property type="match status" value="1"/>
</dbReference>
<accession>A0A7Z7LG43</accession>
<dbReference type="AlphaFoldDB" id="A0A7Z7LG43"/>
<dbReference type="Proteomes" id="UP000250796">
    <property type="component" value="Chromosome MESINF"/>
</dbReference>
<reference evidence="3 4" key="1">
    <citation type="submission" date="2017-01" db="EMBL/GenBank/DDBJ databases">
        <authorList>
            <person name="Erauso G."/>
        </authorList>
    </citation>
    <scope>NUCLEOTIDE SEQUENCE [LARGE SCALE GENOMIC DNA]</scope>
    <source>
        <strain evidence="3">MESINF1</strain>
    </source>
</reference>
<dbReference type="EMBL" id="LS974202">
    <property type="protein sequence ID" value="SSC13301.1"/>
    <property type="molecule type" value="Genomic_DNA"/>
</dbReference>
<evidence type="ECO:0000256" key="2">
    <source>
        <dbReference type="SAM" id="Coils"/>
    </source>
</evidence>
<dbReference type="Pfam" id="PF05949">
    <property type="entry name" value="DUF881"/>
    <property type="match status" value="1"/>
</dbReference>
<dbReference type="RefSeq" id="WP_169699464.1">
    <property type="nucleotide sequence ID" value="NZ_LS974202.1"/>
</dbReference>
<keyword evidence="4" id="KW-1185">Reference proteome</keyword>
<dbReference type="Gene3D" id="3.30.70.1880">
    <property type="entry name" value="Protein of unknown function DUF881"/>
    <property type="match status" value="1"/>
</dbReference>
<evidence type="ECO:0008006" key="5">
    <source>
        <dbReference type="Google" id="ProtNLM"/>
    </source>
</evidence>
<evidence type="ECO:0000313" key="3">
    <source>
        <dbReference type="EMBL" id="SSC13301.1"/>
    </source>
</evidence>
<organism evidence="3 4">
    <name type="scientific">Mesotoga infera</name>
    <dbReference type="NCBI Taxonomy" id="1236046"/>
    <lineage>
        <taxon>Bacteria</taxon>
        <taxon>Thermotogati</taxon>
        <taxon>Thermotogota</taxon>
        <taxon>Thermotogae</taxon>
        <taxon>Kosmotogales</taxon>
        <taxon>Kosmotogaceae</taxon>
        <taxon>Mesotoga</taxon>
    </lineage>
</organism>
<name>A0A7Z7LG43_9BACT</name>
<gene>
    <name evidence="3" type="ORF">MESINF_1857</name>
</gene>
<protein>
    <recommendedName>
        <fullName evidence="5">DUF881 domain-containing protein</fullName>
    </recommendedName>
</protein>
<comment type="similarity">
    <text evidence="1">Belongs to the UPF0749 family.</text>
</comment>
<keyword evidence="2" id="KW-0175">Coiled coil</keyword>
<proteinExistence type="inferred from homology"/>
<dbReference type="InterPro" id="IPR010273">
    <property type="entry name" value="DUF881"/>
</dbReference>
<dbReference type="PANTHER" id="PTHR37313">
    <property type="entry name" value="UPF0749 PROTEIN RV1825"/>
    <property type="match status" value="1"/>
</dbReference>
<sequence length="293" mass="32261">MKTVLTASLVAALIVISVITIIYTVGLRNDILSSIDSIGTENLEIELKTLSTEIEKVKDKVESLYIVDYSPHILSLKEDFARLEAVIGSLTLQDSHGYSTLKESLESLEESVNELQSLVVMSEEIPEYQYKIEELAGKIELMESEFLKNVESIKGEVISRLDSIRLPEISTVPTYDATEGSGIRIRIESGFKGSSILHDSDLLVVMNELYSLKATSISLNGKRILPYTYIRCIGSTVIIDGEPTTISPIVIEVLGDYDYLVSGLGLLSEVFKGREIDMTFLPLEFITIPAGGG</sequence>
<dbReference type="KEGG" id="minf:MESINF_1857"/>
<feature type="coiled-coil region" evidence="2">
    <location>
        <begin position="98"/>
        <end position="125"/>
    </location>
</feature>
<evidence type="ECO:0000313" key="4">
    <source>
        <dbReference type="Proteomes" id="UP000250796"/>
    </source>
</evidence>
<evidence type="ECO:0000256" key="1">
    <source>
        <dbReference type="ARBA" id="ARBA00009108"/>
    </source>
</evidence>